<keyword evidence="3" id="KW-1185">Reference proteome</keyword>
<keyword evidence="1" id="KW-0472">Membrane</keyword>
<feature type="transmembrane region" description="Helical" evidence="1">
    <location>
        <begin position="20"/>
        <end position="42"/>
    </location>
</feature>
<reference evidence="2" key="1">
    <citation type="journal article" date="2023" name="Mol. Phylogenet. Evol.">
        <title>Genome-scale phylogeny and comparative genomics of the fungal order Sordariales.</title>
        <authorList>
            <person name="Hensen N."/>
            <person name="Bonometti L."/>
            <person name="Westerberg I."/>
            <person name="Brannstrom I.O."/>
            <person name="Guillou S."/>
            <person name="Cros-Aarteil S."/>
            <person name="Calhoun S."/>
            <person name="Haridas S."/>
            <person name="Kuo A."/>
            <person name="Mondo S."/>
            <person name="Pangilinan J."/>
            <person name="Riley R."/>
            <person name="LaButti K."/>
            <person name="Andreopoulos B."/>
            <person name="Lipzen A."/>
            <person name="Chen C."/>
            <person name="Yan M."/>
            <person name="Daum C."/>
            <person name="Ng V."/>
            <person name="Clum A."/>
            <person name="Steindorff A."/>
            <person name="Ohm R.A."/>
            <person name="Martin F."/>
            <person name="Silar P."/>
            <person name="Natvig D.O."/>
            <person name="Lalanne C."/>
            <person name="Gautier V."/>
            <person name="Ament-Velasquez S.L."/>
            <person name="Kruys A."/>
            <person name="Hutchinson M.I."/>
            <person name="Powell A.J."/>
            <person name="Barry K."/>
            <person name="Miller A.N."/>
            <person name="Grigoriev I.V."/>
            <person name="Debuchy R."/>
            <person name="Gladieux P."/>
            <person name="Hiltunen Thoren M."/>
            <person name="Johannesson H."/>
        </authorList>
    </citation>
    <scope>NUCLEOTIDE SEQUENCE</scope>
    <source>
        <strain evidence="2">CBS 990.96</strain>
    </source>
</reference>
<evidence type="ECO:0000256" key="1">
    <source>
        <dbReference type="SAM" id="Phobius"/>
    </source>
</evidence>
<evidence type="ECO:0000313" key="3">
    <source>
        <dbReference type="Proteomes" id="UP001301958"/>
    </source>
</evidence>
<proteinExistence type="predicted"/>
<dbReference type="EMBL" id="MU865346">
    <property type="protein sequence ID" value="KAK4226504.1"/>
    <property type="molecule type" value="Genomic_DNA"/>
</dbReference>
<keyword evidence="1" id="KW-1133">Transmembrane helix</keyword>
<evidence type="ECO:0000313" key="2">
    <source>
        <dbReference type="EMBL" id="KAK4226504.1"/>
    </source>
</evidence>
<dbReference type="AlphaFoldDB" id="A0AAN7H2W6"/>
<keyword evidence="1" id="KW-0812">Transmembrane</keyword>
<reference evidence="2" key="2">
    <citation type="submission" date="2023-05" db="EMBL/GenBank/DDBJ databases">
        <authorList>
            <consortium name="Lawrence Berkeley National Laboratory"/>
            <person name="Steindorff A."/>
            <person name="Hensen N."/>
            <person name="Bonometti L."/>
            <person name="Westerberg I."/>
            <person name="Brannstrom I.O."/>
            <person name="Guillou S."/>
            <person name="Cros-Aarteil S."/>
            <person name="Calhoun S."/>
            <person name="Haridas S."/>
            <person name="Kuo A."/>
            <person name="Mondo S."/>
            <person name="Pangilinan J."/>
            <person name="Riley R."/>
            <person name="Labutti K."/>
            <person name="Andreopoulos B."/>
            <person name="Lipzen A."/>
            <person name="Chen C."/>
            <person name="Yanf M."/>
            <person name="Daum C."/>
            <person name="Ng V."/>
            <person name="Clum A."/>
            <person name="Ohm R."/>
            <person name="Martin F."/>
            <person name="Silar P."/>
            <person name="Natvig D."/>
            <person name="Lalanne C."/>
            <person name="Gautier V."/>
            <person name="Ament-Velasquez S.L."/>
            <person name="Kruys A."/>
            <person name="Hutchinson M.I."/>
            <person name="Powell A.J."/>
            <person name="Barry K."/>
            <person name="Miller A.N."/>
            <person name="Grigoriev I.V."/>
            <person name="Debuchy R."/>
            <person name="Gladieux P."/>
            <person name="Thoren M.H."/>
            <person name="Johannesson H."/>
        </authorList>
    </citation>
    <scope>NUCLEOTIDE SEQUENCE</scope>
    <source>
        <strain evidence="2">CBS 990.96</strain>
    </source>
</reference>
<name>A0AAN7H2W6_9PEZI</name>
<protein>
    <submittedName>
        <fullName evidence="2">Uncharacterized protein</fullName>
    </submittedName>
</protein>
<organism evidence="2 3">
    <name type="scientific">Podospora fimiseda</name>
    <dbReference type="NCBI Taxonomy" id="252190"/>
    <lineage>
        <taxon>Eukaryota</taxon>
        <taxon>Fungi</taxon>
        <taxon>Dikarya</taxon>
        <taxon>Ascomycota</taxon>
        <taxon>Pezizomycotina</taxon>
        <taxon>Sordariomycetes</taxon>
        <taxon>Sordariomycetidae</taxon>
        <taxon>Sordariales</taxon>
        <taxon>Podosporaceae</taxon>
        <taxon>Podospora</taxon>
    </lineage>
</organism>
<accession>A0AAN7H2W6</accession>
<sequence length="56" mass="6132">MPAIAYSHIARRSNWAAENVGVMVVFCIVGTVALGLIVLFAHKKIVARRDRRAAIV</sequence>
<gene>
    <name evidence="2" type="ORF">QBC38DRAFT_456168</name>
</gene>
<dbReference type="Proteomes" id="UP001301958">
    <property type="component" value="Unassembled WGS sequence"/>
</dbReference>
<comment type="caution">
    <text evidence="2">The sequence shown here is derived from an EMBL/GenBank/DDBJ whole genome shotgun (WGS) entry which is preliminary data.</text>
</comment>